<feature type="repeat" description="RCC1" evidence="5">
    <location>
        <begin position="1"/>
        <end position="47"/>
    </location>
</feature>
<dbReference type="PANTHER" id="PTHR45622">
    <property type="entry name" value="UBIQUITIN-PROTEIN LIGASE E3A-RELATED"/>
    <property type="match status" value="1"/>
</dbReference>
<organism evidence="7 8">
    <name type="scientific">Anabas testudineus</name>
    <name type="common">Climbing perch</name>
    <name type="synonym">Anthias testudineus</name>
    <dbReference type="NCBI Taxonomy" id="64144"/>
    <lineage>
        <taxon>Eukaryota</taxon>
        <taxon>Metazoa</taxon>
        <taxon>Chordata</taxon>
        <taxon>Craniata</taxon>
        <taxon>Vertebrata</taxon>
        <taxon>Euteleostomi</taxon>
        <taxon>Actinopterygii</taxon>
        <taxon>Neopterygii</taxon>
        <taxon>Teleostei</taxon>
        <taxon>Neoteleostei</taxon>
        <taxon>Acanthomorphata</taxon>
        <taxon>Anabantaria</taxon>
        <taxon>Anabantiformes</taxon>
        <taxon>Anabantoidei</taxon>
        <taxon>Anabantidae</taxon>
        <taxon>Anabas</taxon>
    </lineage>
</organism>
<feature type="repeat" description="RCC1" evidence="5">
    <location>
        <begin position="48"/>
        <end position="96"/>
    </location>
</feature>
<dbReference type="SUPFAM" id="SSF56204">
    <property type="entry name" value="Hect, E3 ligase catalytic domain"/>
    <property type="match status" value="1"/>
</dbReference>
<dbReference type="Pfam" id="PF25390">
    <property type="entry name" value="WD40_RLD"/>
    <property type="match status" value="1"/>
</dbReference>
<dbReference type="InterPro" id="IPR051709">
    <property type="entry name" value="Ub-ligase/GTPase-reg"/>
</dbReference>
<dbReference type="RefSeq" id="XP_026234254.1">
    <property type="nucleotide sequence ID" value="XM_026378469.2"/>
</dbReference>
<dbReference type="Ensembl" id="ENSATET00000075128.1">
    <property type="protein sequence ID" value="ENSATEP00000078576.1"/>
    <property type="gene ID" value="ENSATEG00000008534.3"/>
</dbReference>
<dbReference type="InterPro" id="IPR000569">
    <property type="entry name" value="HECT_dom"/>
</dbReference>
<feature type="repeat" description="RCC1" evidence="5">
    <location>
        <begin position="309"/>
        <end position="367"/>
    </location>
</feature>
<feature type="repeat" description="RCC1" evidence="5">
    <location>
        <begin position="97"/>
        <end position="150"/>
    </location>
</feature>
<feature type="active site" description="Glycyl thioester intermediate" evidence="4">
    <location>
        <position position="976"/>
    </location>
</feature>
<feature type="domain" description="HECT" evidence="6">
    <location>
        <begin position="710"/>
        <end position="1008"/>
    </location>
</feature>
<evidence type="ECO:0000313" key="8">
    <source>
        <dbReference type="Proteomes" id="UP000265040"/>
    </source>
</evidence>
<dbReference type="PROSITE" id="PS50237">
    <property type="entry name" value="HECT"/>
    <property type="match status" value="1"/>
</dbReference>
<dbReference type="GeneTree" id="ENSGT00940000163989"/>
<dbReference type="Gene3D" id="3.90.1750.10">
    <property type="entry name" value="Hect, E3 ligase catalytic domains"/>
    <property type="match status" value="1"/>
</dbReference>
<reference evidence="7 8" key="1">
    <citation type="submission" date="2021-04" db="EMBL/GenBank/DDBJ databases">
        <authorList>
            <consortium name="Wellcome Sanger Institute Data Sharing"/>
        </authorList>
    </citation>
    <scope>NUCLEOTIDE SEQUENCE [LARGE SCALE GENOMIC DNA]</scope>
</reference>
<reference evidence="7" key="3">
    <citation type="submission" date="2025-09" db="UniProtKB">
        <authorList>
            <consortium name="Ensembl"/>
        </authorList>
    </citation>
    <scope>IDENTIFICATION</scope>
</reference>
<dbReference type="PROSITE" id="PS50012">
    <property type="entry name" value="RCC1_3"/>
    <property type="match status" value="7"/>
</dbReference>
<dbReference type="PROSITE" id="PS00626">
    <property type="entry name" value="RCC1_2"/>
    <property type="match status" value="2"/>
</dbReference>
<dbReference type="SUPFAM" id="SSF50985">
    <property type="entry name" value="RCC1/BLIP-II"/>
    <property type="match status" value="1"/>
</dbReference>
<feature type="repeat" description="RCC1" evidence="5">
    <location>
        <begin position="258"/>
        <end position="308"/>
    </location>
</feature>
<dbReference type="Proteomes" id="UP000265040">
    <property type="component" value="Chromosome 13"/>
</dbReference>
<dbReference type="FunFam" id="3.30.2410.10:FF:000003">
    <property type="entry name" value="probable E3 ubiquitin-protein ligase HERC4 isoform X1"/>
    <property type="match status" value="1"/>
</dbReference>
<evidence type="ECO:0000256" key="5">
    <source>
        <dbReference type="PROSITE-ProRule" id="PRU00235"/>
    </source>
</evidence>
<reference evidence="7" key="2">
    <citation type="submission" date="2025-08" db="UniProtKB">
        <authorList>
            <consortium name="Ensembl"/>
        </authorList>
    </citation>
    <scope>IDENTIFICATION</scope>
</reference>
<dbReference type="Pfam" id="PF00632">
    <property type="entry name" value="HECT"/>
    <property type="match status" value="1"/>
</dbReference>
<proteinExistence type="predicted"/>
<dbReference type="GO" id="GO:0004842">
    <property type="term" value="F:ubiquitin-protein transferase activity"/>
    <property type="evidence" value="ECO:0007669"/>
    <property type="project" value="InterPro"/>
</dbReference>
<dbReference type="InterPro" id="IPR000408">
    <property type="entry name" value="Reg_chr_condens"/>
</dbReference>
<dbReference type="AlphaFoldDB" id="A0AAQ6ITZ4"/>
<evidence type="ECO:0000259" key="6">
    <source>
        <dbReference type="PROSITE" id="PS50237"/>
    </source>
</evidence>
<dbReference type="CDD" id="cd00078">
    <property type="entry name" value="HECTc"/>
    <property type="match status" value="1"/>
</dbReference>
<dbReference type="Gene3D" id="2.130.10.30">
    <property type="entry name" value="Regulator of chromosome condensation 1/beta-lactamase-inhibitor protein II"/>
    <property type="match status" value="2"/>
</dbReference>
<keyword evidence="2" id="KW-0677">Repeat</keyword>
<dbReference type="PRINTS" id="PR00633">
    <property type="entry name" value="RCCNDNSATION"/>
</dbReference>
<dbReference type="Gene3D" id="3.30.2160.10">
    <property type="entry name" value="Hect, E3 ligase catalytic domain"/>
    <property type="match status" value="1"/>
</dbReference>
<keyword evidence="3 4" id="KW-0833">Ubl conjugation pathway</keyword>
<dbReference type="InterPro" id="IPR035983">
    <property type="entry name" value="Hect_E3_ubiquitin_ligase"/>
</dbReference>
<dbReference type="Gene3D" id="3.30.2410.10">
    <property type="entry name" value="Hect, E3 ligase catalytic domain"/>
    <property type="match status" value="1"/>
</dbReference>
<dbReference type="SMART" id="SM00119">
    <property type="entry name" value="HECTc"/>
    <property type="match status" value="1"/>
</dbReference>
<dbReference type="InterPro" id="IPR058923">
    <property type="entry name" value="RCC1-like_dom"/>
</dbReference>
<protein>
    <recommendedName>
        <fullName evidence="6">HECT domain-containing protein</fullName>
    </recommendedName>
</protein>
<evidence type="ECO:0000256" key="3">
    <source>
        <dbReference type="ARBA" id="ARBA00022786"/>
    </source>
</evidence>
<dbReference type="GeneID" id="113174438"/>
<keyword evidence="8" id="KW-1185">Reference proteome</keyword>
<dbReference type="InterPro" id="IPR009091">
    <property type="entry name" value="RCC1/BLIP-II"/>
</dbReference>
<dbReference type="GO" id="GO:0005737">
    <property type="term" value="C:cytoplasm"/>
    <property type="evidence" value="ECO:0007669"/>
    <property type="project" value="TreeGrafter"/>
</dbReference>
<keyword evidence="1" id="KW-0808">Transferase</keyword>
<evidence type="ECO:0000256" key="2">
    <source>
        <dbReference type="ARBA" id="ARBA00022737"/>
    </source>
</evidence>
<evidence type="ECO:0000256" key="4">
    <source>
        <dbReference type="PROSITE-ProRule" id="PRU00104"/>
    </source>
</evidence>
<feature type="repeat" description="RCC1" evidence="5">
    <location>
        <begin position="204"/>
        <end position="257"/>
    </location>
</feature>
<evidence type="ECO:0000256" key="1">
    <source>
        <dbReference type="ARBA" id="ARBA00022679"/>
    </source>
</evidence>
<feature type="repeat" description="RCC1" evidence="5">
    <location>
        <begin position="151"/>
        <end position="203"/>
    </location>
</feature>
<dbReference type="PANTHER" id="PTHR45622:SF11">
    <property type="entry name" value="E3 UBIQUITIN-PROTEIN LIGASE HERC6-RELATED"/>
    <property type="match status" value="1"/>
</dbReference>
<evidence type="ECO:0000313" key="7">
    <source>
        <dbReference type="Ensembl" id="ENSATEP00000078576.1"/>
    </source>
</evidence>
<accession>A0AAQ6ITZ4</accession>
<sequence>MQLYCWGDSSSGQFGPQEALSPVSWTFPGVITNICCGDQHTLFLSRDGGVSSCGHNAKGQLGRKTKDKRGTGRVEGLGSVVMVACGQDHSLAVCESGDVFSWGAGEDGQLGISHNPLQNCRRPSRVSIPLPVPVIQVACGKAHSLALTKGGDVFSWGLNSHGQLGLGKEVLQQHAAAQVLALSGVPVTQIAAGATHTLFLTLSGLVYCCGANKEGQLGLNRVDEKGRFTICIVPALRPLGVSFISCGEAHSAVLTKDGKVYTFGKGSHGQLGHNSSANELSPRLVNGLDGPAAQIACGRHHTLVLGSSGQLWAFGNGVKGQTGTGRAEDSPTPSLIQFPWTIDSAVAIPSDLKISAGWNTNFIYSSPPQNLDRGQISGRLNETKLQRWLALQRANNEAKREISSMFLTSSSLVASFTKASGRPLEAGALTVDLEAASKTFDQLWAIPWIKESINLDLLIGLLCESRTVLRSPEILLILLTCPLLQENSNIMNSSLPLAIIIADLNEKTLATLKSLWASVSPSILMKHILVFKKALAFMLKSGLLQTHNPGVKFLLEALKLLYKANKTGKTYKVPLSTFYVEEISGAVEPCVDVTLWRTLSKVEDDTNTPAIFCRYPFLLTLLNKVEVFNFFAYATKNVHRYIHQVASARPHESLVDPQDSAPVFQLTLRRTHMIEDTFRQLASADHCAFQRELLVQFVDNRKVMNVNKNDMFLYVFDELIAPESDMFMYNESKTLVWFPPKPKVVEKNYFLFGVLCGLALYNHNIIHLPFPHVLFKKLLRVKPTLDDMKEFEPVMAECWRCMLEDYTPDLIKDLETTFTVTWGGEEVELDPKEPGKLVTGSNRKEFVDAFINHVFNKSVERVFGEFKRGFFKVCDVDVVDFFQPEELQAVMVGQENYDWEVFKQNTVYEGEYHAGHSNIVTFWEVFEELAAEDKKKFLLFLTGCDRVPFLGMQCIKMKVAVLPDSTELHLPESLTCHRLLLLPIYQRYPAKTTMRTRLRKAINHNRGFWKKDGAIA</sequence>
<name>A0AAQ6ITZ4_ANATE</name>